<dbReference type="GO" id="GO:0043386">
    <property type="term" value="P:mycotoxin biosynthetic process"/>
    <property type="evidence" value="ECO:0007669"/>
    <property type="project" value="InterPro"/>
</dbReference>
<comment type="similarity">
    <text evidence="1">Belongs to the ustYa family.</text>
</comment>
<accession>A0A5N5WVT0</accession>
<dbReference type="OrthoDB" id="3687641at2759"/>
<keyword evidence="2" id="KW-1133">Transmembrane helix</keyword>
<dbReference type="EMBL" id="ML732242">
    <property type="protein sequence ID" value="KAB8072653.1"/>
    <property type="molecule type" value="Genomic_DNA"/>
</dbReference>
<keyword evidence="4" id="KW-1185">Reference proteome</keyword>
<keyword evidence="2" id="KW-0472">Membrane</keyword>
<dbReference type="PANTHER" id="PTHR33365">
    <property type="entry name" value="YALI0B05434P"/>
    <property type="match status" value="1"/>
</dbReference>
<evidence type="ECO:0008006" key="5">
    <source>
        <dbReference type="Google" id="ProtNLM"/>
    </source>
</evidence>
<evidence type="ECO:0000256" key="2">
    <source>
        <dbReference type="SAM" id="Phobius"/>
    </source>
</evidence>
<evidence type="ECO:0000256" key="1">
    <source>
        <dbReference type="ARBA" id="ARBA00035112"/>
    </source>
</evidence>
<feature type="transmembrane region" description="Helical" evidence="2">
    <location>
        <begin position="52"/>
        <end position="76"/>
    </location>
</feature>
<dbReference type="Pfam" id="PF11807">
    <property type="entry name" value="UstYa"/>
    <property type="match status" value="2"/>
</dbReference>
<reference evidence="3 4" key="1">
    <citation type="submission" date="2019-04" db="EMBL/GenBank/DDBJ databases">
        <title>Friends and foes A comparative genomics study of 23 Aspergillus species from section Flavi.</title>
        <authorList>
            <consortium name="DOE Joint Genome Institute"/>
            <person name="Kjaerbolling I."/>
            <person name="Vesth T."/>
            <person name="Frisvad J.C."/>
            <person name="Nybo J.L."/>
            <person name="Theobald S."/>
            <person name="Kildgaard S."/>
            <person name="Isbrandt T."/>
            <person name="Kuo A."/>
            <person name="Sato A."/>
            <person name="Lyhne E.K."/>
            <person name="Kogle M.E."/>
            <person name="Wiebenga A."/>
            <person name="Kun R.S."/>
            <person name="Lubbers R.J."/>
            <person name="Makela M.R."/>
            <person name="Barry K."/>
            <person name="Chovatia M."/>
            <person name="Clum A."/>
            <person name="Daum C."/>
            <person name="Haridas S."/>
            <person name="He G."/>
            <person name="LaButti K."/>
            <person name="Lipzen A."/>
            <person name="Mondo S."/>
            <person name="Riley R."/>
            <person name="Salamov A."/>
            <person name="Simmons B.A."/>
            <person name="Magnuson J.K."/>
            <person name="Henrissat B."/>
            <person name="Mortensen U.H."/>
            <person name="Larsen T.O."/>
            <person name="Devries R.P."/>
            <person name="Grigoriev I.V."/>
            <person name="Machida M."/>
            <person name="Baker S.E."/>
            <person name="Andersen M.R."/>
        </authorList>
    </citation>
    <scope>NUCLEOTIDE SEQUENCE [LARGE SCALE GENOMIC DNA]</scope>
    <source>
        <strain evidence="3 4">CBS 151.66</strain>
    </source>
</reference>
<dbReference type="Proteomes" id="UP000326565">
    <property type="component" value="Unassembled WGS sequence"/>
</dbReference>
<protein>
    <recommendedName>
        <fullName evidence="5">Tat pathway signal sequence</fullName>
    </recommendedName>
</protein>
<evidence type="ECO:0000313" key="4">
    <source>
        <dbReference type="Proteomes" id="UP000326565"/>
    </source>
</evidence>
<sequence>MSKYKAQDIILYDSIENNERPSSESEEPFLPNALSGKPQPQPFWRRLLKRAWVTFAAVTILSLYSALLVAVTAKLIKRDSGASLSSFPSSSYIQYERREFREDEWPSKTTYFTEPNEEVDQNWHELFEQHCLHMLKEGVMCQGDTTLLTMKWNQLGRVPIANFSSPHQCVKWDRMMEWVKSRAFDAFADGVLMHPQFGPVFVDRQLVTD</sequence>
<dbReference type="AlphaFoldDB" id="A0A5N5WVT0"/>
<name>A0A5N5WVT0_9EURO</name>
<dbReference type="InterPro" id="IPR021765">
    <property type="entry name" value="UstYa-like"/>
</dbReference>
<organism evidence="3 4">
    <name type="scientific">Aspergillus leporis</name>
    <dbReference type="NCBI Taxonomy" id="41062"/>
    <lineage>
        <taxon>Eukaryota</taxon>
        <taxon>Fungi</taxon>
        <taxon>Dikarya</taxon>
        <taxon>Ascomycota</taxon>
        <taxon>Pezizomycotina</taxon>
        <taxon>Eurotiomycetes</taxon>
        <taxon>Eurotiomycetidae</taxon>
        <taxon>Eurotiales</taxon>
        <taxon>Aspergillaceae</taxon>
        <taxon>Aspergillus</taxon>
        <taxon>Aspergillus subgen. Circumdati</taxon>
    </lineage>
</organism>
<dbReference type="PANTHER" id="PTHR33365:SF7">
    <property type="entry name" value="TAT PATHWAY SIGNAL SEQUENCE"/>
    <property type="match status" value="1"/>
</dbReference>
<proteinExistence type="inferred from homology"/>
<keyword evidence="2" id="KW-0812">Transmembrane</keyword>
<gene>
    <name evidence="3" type="ORF">BDV29DRAFT_158342</name>
</gene>
<evidence type="ECO:0000313" key="3">
    <source>
        <dbReference type="EMBL" id="KAB8072653.1"/>
    </source>
</evidence>